<dbReference type="GO" id="GO:0006950">
    <property type="term" value="P:response to stress"/>
    <property type="evidence" value="ECO:0007669"/>
    <property type="project" value="TreeGrafter"/>
</dbReference>
<dbReference type="GO" id="GO:0003700">
    <property type="term" value="F:DNA-binding transcription factor activity"/>
    <property type="evidence" value="ECO:0007669"/>
    <property type="project" value="InterPro"/>
</dbReference>
<dbReference type="AlphaFoldDB" id="A0A1M6FLH0"/>
<dbReference type="Gene3D" id="1.10.10.10">
    <property type="entry name" value="Winged helix-like DNA-binding domain superfamily/Winged helix DNA-binding domain"/>
    <property type="match status" value="1"/>
</dbReference>
<dbReference type="EMBL" id="FQZO01000002">
    <property type="protein sequence ID" value="SHI98489.1"/>
    <property type="molecule type" value="Genomic_DNA"/>
</dbReference>
<name>A0A1M6FLH0_9CLOT</name>
<evidence type="ECO:0000313" key="3">
    <source>
        <dbReference type="Proteomes" id="UP000184080"/>
    </source>
</evidence>
<keyword evidence="3" id="KW-1185">Reference proteome</keyword>
<proteinExistence type="predicted"/>
<dbReference type="PANTHER" id="PTHR33164:SF58">
    <property type="entry name" value="DNA-BINDING TRANSCRIPTIONAL REPRESSOR SCOC"/>
    <property type="match status" value="1"/>
</dbReference>
<reference evidence="2 3" key="1">
    <citation type="submission" date="2016-11" db="EMBL/GenBank/DDBJ databases">
        <authorList>
            <person name="Jaros S."/>
            <person name="Januszkiewicz K."/>
            <person name="Wedrychowicz H."/>
        </authorList>
    </citation>
    <scope>NUCLEOTIDE SEQUENCE [LARGE SCALE GENOMIC DNA]</scope>
    <source>
        <strain evidence="2 3">DSM 21864</strain>
    </source>
</reference>
<accession>A0A1M6FLH0</accession>
<protein>
    <submittedName>
        <fullName evidence="2">DNA-binding transcriptional regulator, MarR family</fullName>
    </submittedName>
</protein>
<dbReference type="InterPro" id="IPR039422">
    <property type="entry name" value="MarR/SlyA-like"/>
</dbReference>
<dbReference type="InterPro" id="IPR036388">
    <property type="entry name" value="WH-like_DNA-bd_sf"/>
</dbReference>
<evidence type="ECO:0000259" key="1">
    <source>
        <dbReference type="PROSITE" id="PS50995"/>
    </source>
</evidence>
<dbReference type="Pfam" id="PF01047">
    <property type="entry name" value="MarR"/>
    <property type="match status" value="1"/>
</dbReference>
<dbReference type="SUPFAM" id="SSF46785">
    <property type="entry name" value="Winged helix' DNA-binding domain"/>
    <property type="match status" value="1"/>
</dbReference>
<feature type="domain" description="HTH marR-type" evidence="1">
    <location>
        <begin position="1"/>
        <end position="141"/>
    </location>
</feature>
<dbReference type="GO" id="GO:0003677">
    <property type="term" value="F:DNA binding"/>
    <property type="evidence" value="ECO:0007669"/>
    <property type="project" value="UniProtKB-KW"/>
</dbReference>
<organism evidence="2 3">
    <name type="scientific">Clostridium amylolyticum</name>
    <dbReference type="NCBI Taxonomy" id="1121298"/>
    <lineage>
        <taxon>Bacteria</taxon>
        <taxon>Bacillati</taxon>
        <taxon>Bacillota</taxon>
        <taxon>Clostridia</taxon>
        <taxon>Eubacteriales</taxon>
        <taxon>Clostridiaceae</taxon>
        <taxon>Clostridium</taxon>
    </lineage>
</organism>
<dbReference type="STRING" id="1121298.SAMN05444401_1990"/>
<evidence type="ECO:0000313" key="2">
    <source>
        <dbReference type="EMBL" id="SHI98489.1"/>
    </source>
</evidence>
<gene>
    <name evidence="2" type="ORF">SAMN05444401_1990</name>
</gene>
<dbReference type="SMART" id="SM00347">
    <property type="entry name" value="HTH_MARR"/>
    <property type="match status" value="1"/>
</dbReference>
<dbReference type="PANTHER" id="PTHR33164">
    <property type="entry name" value="TRANSCRIPTIONAL REGULATOR, MARR FAMILY"/>
    <property type="match status" value="1"/>
</dbReference>
<dbReference type="InterPro" id="IPR036390">
    <property type="entry name" value="WH_DNA-bd_sf"/>
</dbReference>
<dbReference type="InterPro" id="IPR000835">
    <property type="entry name" value="HTH_MarR-typ"/>
</dbReference>
<keyword evidence="2" id="KW-0238">DNA-binding</keyword>
<dbReference type="RefSeq" id="WP_073006007.1">
    <property type="nucleotide sequence ID" value="NZ_FQZO01000002.1"/>
</dbReference>
<sequence>MRKLKEQFIFGGILLLANRLQTLGDNTLEELTIKQWFLIIMILNMENKNPTIKEIAKFTGSTRQNVKQMISSLEKKGFIITKKSLDDGRAIMVQITEKCMRYLETTEKQGNEFLDRLFRNVDSQHLNNMAESIELLIKEAENYK</sequence>
<dbReference type="PROSITE" id="PS50995">
    <property type="entry name" value="HTH_MARR_2"/>
    <property type="match status" value="1"/>
</dbReference>
<dbReference type="Proteomes" id="UP000184080">
    <property type="component" value="Unassembled WGS sequence"/>
</dbReference>